<keyword evidence="2" id="KW-1003">Cell membrane</keyword>
<sequence>MTARATPESVACFTCDVPLAPDALFCGACGAPAPRLPPGHAVASSPDVPSPALPVPALPTPVATRRSVAAASGTGAAASGAGQRSAGPGVLTVSPREVAPVGARIGALAIDQVLVCAIGAVAFAAAGLIGAGDGAVPAPIAAGTAMAVAVMAQWAAEARTGLTVGNLLVGIRTVASSTGLPAGLGRVILRAVVQGLGSVVPLVGVYVVAGSGAWDASPTQRGWHDKAAGTMVLRRDPVGRERTLTAPTPSAARPAASGQEPTPAPDALPPTPVSPPAPAPASAAAREDASGPRPPSGSSPVTLATQIWLVFDTGESIAVSGDGAVGRHPHGADGGSLAHAMAIDDPSRSISKLHLVFGPEPGGLWVVDRGSTNGTVIVSPDGVMRALPAGVRAHVAPGWVVRFGERAFRVEAR</sequence>
<dbReference type="InterPro" id="IPR051791">
    <property type="entry name" value="Pra-immunoreactive"/>
</dbReference>
<dbReference type="Proteomes" id="UP001316189">
    <property type="component" value="Chromosome"/>
</dbReference>
<dbReference type="PROSITE" id="PS50006">
    <property type="entry name" value="FHA_DOMAIN"/>
    <property type="match status" value="1"/>
</dbReference>
<keyword evidence="3" id="KW-0597">Phosphoprotein</keyword>
<feature type="domain" description="FHA" evidence="8">
    <location>
        <begin position="323"/>
        <end position="377"/>
    </location>
</feature>
<evidence type="ECO:0000259" key="8">
    <source>
        <dbReference type="PROSITE" id="PS50006"/>
    </source>
</evidence>
<keyword evidence="6" id="KW-0472">Membrane</keyword>
<gene>
    <name evidence="9" type="ORF">NP064_13970</name>
</gene>
<evidence type="ECO:0000256" key="6">
    <source>
        <dbReference type="ARBA" id="ARBA00023136"/>
    </source>
</evidence>
<evidence type="ECO:0000256" key="1">
    <source>
        <dbReference type="ARBA" id="ARBA00004651"/>
    </source>
</evidence>
<evidence type="ECO:0000313" key="9">
    <source>
        <dbReference type="EMBL" id="UUI74875.1"/>
    </source>
</evidence>
<evidence type="ECO:0000256" key="4">
    <source>
        <dbReference type="ARBA" id="ARBA00022692"/>
    </source>
</evidence>
<organism evidence="9 10">
    <name type="scientific">Cellulomonas chengniuliangii</name>
    <dbReference type="NCBI Taxonomy" id="2968084"/>
    <lineage>
        <taxon>Bacteria</taxon>
        <taxon>Bacillati</taxon>
        <taxon>Actinomycetota</taxon>
        <taxon>Actinomycetes</taxon>
        <taxon>Micrococcales</taxon>
        <taxon>Cellulomonadaceae</taxon>
        <taxon>Cellulomonas</taxon>
    </lineage>
</organism>
<dbReference type="PANTHER" id="PTHR36115:SF6">
    <property type="entry name" value="PROLINE-RICH ANTIGEN HOMOLOG"/>
    <property type="match status" value="1"/>
</dbReference>
<dbReference type="InterPro" id="IPR008984">
    <property type="entry name" value="SMAD_FHA_dom_sf"/>
</dbReference>
<dbReference type="Gene3D" id="2.60.200.20">
    <property type="match status" value="1"/>
</dbReference>
<dbReference type="Pfam" id="PF06271">
    <property type="entry name" value="RDD"/>
    <property type="match status" value="1"/>
</dbReference>
<dbReference type="CDD" id="cd00060">
    <property type="entry name" value="FHA"/>
    <property type="match status" value="1"/>
</dbReference>
<evidence type="ECO:0000256" key="5">
    <source>
        <dbReference type="ARBA" id="ARBA00022989"/>
    </source>
</evidence>
<dbReference type="EMBL" id="CP101988">
    <property type="protein sequence ID" value="UUI74875.1"/>
    <property type="molecule type" value="Genomic_DNA"/>
</dbReference>
<proteinExistence type="predicted"/>
<dbReference type="InterPro" id="IPR000253">
    <property type="entry name" value="FHA_dom"/>
</dbReference>
<keyword evidence="4" id="KW-0812">Transmembrane</keyword>
<keyword evidence="5" id="KW-1133">Transmembrane helix</keyword>
<dbReference type="RefSeq" id="WP_227570254.1">
    <property type="nucleotide sequence ID" value="NZ_CP101988.1"/>
</dbReference>
<feature type="compositionally biased region" description="Low complexity" evidence="7">
    <location>
        <begin position="244"/>
        <end position="257"/>
    </location>
</feature>
<comment type="subcellular location">
    <subcellularLocation>
        <location evidence="1">Cell membrane</location>
        <topology evidence="1">Multi-pass membrane protein</topology>
    </subcellularLocation>
</comment>
<feature type="compositionally biased region" description="Basic and acidic residues" evidence="7">
    <location>
        <begin position="222"/>
        <end position="243"/>
    </location>
</feature>
<dbReference type="PANTHER" id="PTHR36115">
    <property type="entry name" value="PROLINE-RICH ANTIGEN HOMOLOG-RELATED"/>
    <property type="match status" value="1"/>
</dbReference>
<accession>A0ABY5L0F2</accession>
<evidence type="ECO:0000313" key="10">
    <source>
        <dbReference type="Proteomes" id="UP001316189"/>
    </source>
</evidence>
<name>A0ABY5L0F2_9CELL</name>
<feature type="region of interest" description="Disordered" evidence="7">
    <location>
        <begin position="217"/>
        <end position="300"/>
    </location>
</feature>
<keyword evidence="10" id="KW-1185">Reference proteome</keyword>
<evidence type="ECO:0000256" key="2">
    <source>
        <dbReference type="ARBA" id="ARBA00022475"/>
    </source>
</evidence>
<evidence type="ECO:0000256" key="7">
    <source>
        <dbReference type="SAM" id="MobiDB-lite"/>
    </source>
</evidence>
<dbReference type="SUPFAM" id="SSF49879">
    <property type="entry name" value="SMAD/FHA domain"/>
    <property type="match status" value="1"/>
</dbReference>
<feature type="compositionally biased region" description="Pro residues" evidence="7">
    <location>
        <begin position="262"/>
        <end position="279"/>
    </location>
</feature>
<reference evidence="9 10" key="1">
    <citation type="submission" date="2022-07" db="EMBL/GenBank/DDBJ databases">
        <title>Novel species in genus cellulomonas.</title>
        <authorList>
            <person name="Ye L."/>
        </authorList>
    </citation>
    <scope>NUCLEOTIDE SEQUENCE [LARGE SCALE GENOMIC DNA]</scope>
    <source>
        <strain evidence="10">zg-Y338</strain>
    </source>
</reference>
<protein>
    <submittedName>
        <fullName evidence="9">RDD family protein</fullName>
    </submittedName>
</protein>
<evidence type="ECO:0000256" key="3">
    <source>
        <dbReference type="ARBA" id="ARBA00022553"/>
    </source>
</evidence>
<dbReference type="InterPro" id="IPR010432">
    <property type="entry name" value="RDD"/>
</dbReference>